<evidence type="ECO:0000313" key="9">
    <source>
        <dbReference type="Proteomes" id="UP000243081"/>
    </source>
</evidence>
<dbReference type="Gene3D" id="2.30.30.60">
    <property type="match status" value="1"/>
</dbReference>
<dbReference type="PROSITE" id="PS50222">
    <property type="entry name" value="EF_HAND_2"/>
    <property type="match status" value="1"/>
</dbReference>
<dbReference type="GO" id="GO:0006874">
    <property type="term" value="P:intracellular calcium ion homeostasis"/>
    <property type="evidence" value="ECO:0007669"/>
    <property type="project" value="TreeGrafter"/>
</dbReference>
<accession>A0A179IEF7</accession>
<protein>
    <recommendedName>
        <fullName evidence="7">EF-hand domain-containing protein</fullName>
    </recommendedName>
</protein>
<dbReference type="GO" id="GO:0005509">
    <property type="term" value="F:calcium ion binding"/>
    <property type="evidence" value="ECO:0007669"/>
    <property type="project" value="InterPro"/>
</dbReference>
<comment type="caution">
    <text evidence="8">The sequence shown here is derived from an EMBL/GenBank/DDBJ whole genome shotgun (WGS) entry which is preliminary data.</text>
</comment>
<evidence type="ECO:0000259" key="7">
    <source>
        <dbReference type="PROSITE" id="PS50222"/>
    </source>
</evidence>
<dbReference type="GO" id="GO:0016020">
    <property type="term" value="C:membrane"/>
    <property type="evidence" value="ECO:0007669"/>
    <property type="project" value="UniProtKB-SubCell"/>
</dbReference>
<dbReference type="PANTHER" id="PTHR31323">
    <property type="entry name" value="MECHANOSENSITIVE ION CHANNEL PROTEIN MSY2"/>
    <property type="match status" value="1"/>
</dbReference>
<name>A0A179IEF7_CORDF</name>
<feature type="transmembrane region" description="Helical" evidence="6">
    <location>
        <begin position="1230"/>
        <end position="1250"/>
    </location>
</feature>
<comment type="subcellular location">
    <subcellularLocation>
        <location evidence="1">Membrane</location>
    </subcellularLocation>
</comment>
<feature type="region of interest" description="Disordered" evidence="5">
    <location>
        <begin position="759"/>
        <end position="859"/>
    </location>
</feature>
<evidence type="ECO:0000313" key="8">
    <source>
        <dbReference type="EMBL" id="OAR00998.1"/>
    </source>
</evidence>
<dbReference type="PANTHER" id="PTHR31323:SF14">
    <property type="entry name" value="MECHANOSENSITIVE ION CHANNEL PROTEIN MSY2"/>
    <property type="match status" value="1"/>
</dbReference>
<organism evidence="8 9">
    <name type="scientific">Cordyceps confragosa</name>
    <name type="common">Lecanicillium lecanii</name>
    <dbReference type="NCBI Taxonomy" id="2714763"/>
    <lineage>
        <taxon>Eukaryota</taxon>
        <taxon>Fungi</taxon>
        <taxon>Dikarya</taxon>
        <taxon>Ascomycota</taxon>
        <taxon>Pezizomycotina</taxon>
        <taxon>Sordariomycetes</taxon>
        <taxon>Hypocreomycetidae</taxon>
        <taxon>Hypocreales</taxon>
        <taxon>Cordycipitaceae</taxon>
        <taxon>Akanthomyces</taxon>
    </lineage>
</organism>
<dbReference type="GO" id="GO:0005262">
    <property type="term" value="F:calcium channel activity"/>
    <property type="evidence" value="ECO:0007669"/>
    <property type="project" value="TreeGrafter"/>
</dbReference>
<dbReference type="Pfam" id="PF00924">
    <property type="entry name" value="MS_channel_2nd"/>
    <property type="match status" value="1"/>
</dbReference>
<evidence type="ECO:0000256" key="6">
    <source>
        <dbReference type="SAM" id="Phobius"/>
    </source>
</evidence>
<feature type="compositionally biased region" description="Polar residues" evidence="5">
    <location>
        <begin position="812"/>
        <end position="821"/>
    </location>
</feature>
<dbReference type="InterPro" id="IPR010920">
    <property type="entry name" value="LSM_dom_sf"/>
</dbReference>
<dbReference type="InterPro" id="IPR006685">
    <property type="entry name" value="MscS_channel_2nd"/>
</dbReference>
<keyword evidence="3 6" id="KW-1133">Transmembrane helix</keyword>
<feature type="transmembrane region" description="Helical" evidence="6">
    <location>
        <begin position="466"/>
        <end position="487"/>
    </location>
</feature>
<proteinExistence type="predicted"/>
<dbReference type="SUPFAM" id="SSF50182">
    <property type="entry name" value="Sm-like ribonucleoproteins"/>
    <property type="match status" value="1"/>
</dbReference>
<dbReference type="OrthoDB" id="544685at2759"/>
<keyword evidence="4 6" id="KW-0472">Membrane</keyword>
<feature type="region of interest" description="Disordered" evidence="5">
    <location>
        <begin position="925"/>
        <end position="1078"/>
    </location>
</feature>
<dbReference type="InterPro" id="IPR002048">
    <property type="entry name" value="EF_hand_dom"/>
</dbReference>
<dbReference type="EMBL" id="LUKN01001429">
    <property type="protein sequence ID" value="OAR00998.1"/>
    <property type="molecule type" value="Genomic_DNA"/>
</dbReference>
<feature type="region of interest" description="Disordered" evidence="5">
    <location>
        <begin position="1130"/>
        <end position="1153"/>
    </location>
</feature>
<feature type="region of interest" description="Disordered" evidence="5">
    <location>
        <begin position="1"/>
        <end position="23"/>
    </location>
</feature>
<evidence type="ECO:0000256" key="4">
    <source>
        <dbReference type="ARBA" id="ARBA00023136"/>
    </source>
</evidence>
<feature type="compositionally biased region" description="Basic and acidic residues" evidence="5">
    <location>
        <begin position="53"/>
        <end position="64"/>
    </location>
</feature>
<feature type="compositionally biased region" description="Gly residues" evidence="5">
    <location>
        <begin position="848"/>
        <end position="857"/>
    </location>
</feature>
<dbReference type="InterPro" id="IPR058650">
    <property type="entry name" value="Msy1/2-like"/>
</dbReference>
<feature type="domain" description="EF-hand" evidence="7">
    <location>
        <begin position="414"/>
        <end position="449"/>
    </location>
</feature>
<evidence type="ECO:0000256" key="3">
    <source>
        <dbReference type="ARBA" id="ARBA00022989"/>
    </source>
</evidence>
<dbReference type="Proteomes" id="UP000243081">
    <property type="component" value="Unassembled WGS sequence"/>
</dbReference>
<feature type="compositionally biased region" description="Basic and acidic residues" evidence="5">
    <location>
        <begin position="773"/>
        <end position="801"/>
    </location>
</feature>
<dbReference type="AlphaFoldDB" id="A0A179IEF7"/>
<evidence type="ECO:0000256" key="1">
    <source>
        <dbReference type="ARBA" id="ARBA00004370"/>
    </source>
</evidence>
<reference evidence="8 9" key="1">
    <citation type="submission" date="2016-03" db="EMBL/GenBank/DDBJ databases">
        <title>Fine-scale spatial genetic structure of a fungal parasite of coffee scale insects.</title>
        <authorList>
            <person name="Jackson D."/>
            <person name="Zemenick K.A."/>
            <person name="Malloure B."/>
            <person name="Quandt C.A."/>
            <person name="James T.Y."/>
        </authorList>
    </citation>
    <scope>NUCLEOTIDE SEQUENCE [LARGE SCALE GENOMIC DNA]</scope>
    <source>
        <strain evidence="8 9">UM487</strain>
    </source>
</reference>
<evidence type="ECO:0000256" key="5">
    <source>
        <dbReference type="SAM" id="MobiDB-lite"/>
    </source>
</evidence>
<feature type="region of interest" description="Disordered" evidence="5">
    <location>
        <begin position="41"/>
        <end position="86"/>
    </location>
</feature>
<sequence>MSHRNPSRASKRDSAGFVQLDGGSMTEHDIPLTNVRSYASSTGARKAGALNHAHNDSSDSNGEKHGHHGRRKKIAPDGLKRAGTGDETQRNALGRLYEKIVGFSVITRYMVYVIPVGILLAIPIIVLQATGHRNNLNVGKGVDSKENVQNGPSLFNIFLWIEITWLTLWAAKLAALLLPHVFMALCGIVSAGVRKYATVLHNMVIPFSLFFWALATWLTFKNLFSEAIGKKNIQWCINLERVLGATFASSAVFLAEKAIIQLIGVSYHQRSFALRIKDSKREIRLLGLLYEASRTLFPMYCREFAEEDYVIDDSIEMMLRKKAGHERQGSATPMKLIGDVGRIGDKVTSVFGNIASEITGKQVFNPHSPHTVVIEALEKRLPSEALARRIWMSFVVEGKEALYIEDFYEVLGPAYSSEAEEAFAVYDSDLNGDISLDEMVRKTVEMGQERKAIGEGMKDIGQALRVLDKVLLFIVLLICIFIFLAFFKSSFVTVVGTAGTALLSLSFVFAVTTQEFLGSCIFLFVKHPYDVGDRVDVNGSQMVVERISLLYSVFRRLDKSQVTQVPNIQLNNLWIDNISRSKAMSETIELNISFDTSFEDIELLRLEMEKFVRHPDNSRDFQPDFSINIGGVGNLDKMVLFVSIKHKSNWHNDSVRATRRSKFMCALALAIKKVPIYAPGGGTEALGAPGNPSYSVAVTDEFAAVSRDKAAKDKEAARLVPTKPAQTEREAAAAERAAVAELTTVPLSLDTATSMWDSRDDTTVSAVDESVAEDPRRSREIEAMRSELHKKESQRGRRKAGEGLTGTTGLTPTDSHFSYQKSPRLETFDEEATTDMPSTFYDRNHPSGAGGASGHNQGGFQTVRIEDEEEPRRSTSLNVHNHPAQGLLFLFLLSFYLSVRRTSIGRDLLPPSRAMAYLSLSSHPEAYHEEPTQQPESEASLWVGNPPPPQYTDDRQFSHQDACLEEPTHDEPEGSLWVSNPPSPVDADENAQSIEDGEGSNDYDVGGDEEFSDENEESIVDGGSLVKQESASPSPVFKRLPPFRSFPALRRSPTLRPFPSLEPRASSETERGTEQHSPTILAQRFGHGFAAATSPLRLLRSDANDQHDTPEYLVDYDVEKCAFTVTASAARDRKPAAKSGGEGEEADDDHTSAAQIDALRQSGRVGRRSILSDRSRGYSDDDSADLPQVTTGAAAMTDAWTQTGCDEEEPQFRVGAATLLAQQRIREEEAVVWMYAAAVLLFVAVLWLVLELALGG</sequence>
<feature type="compositionally biased region" description="Basic and acidic residues" evidence="5">
    <location>
        <begin position="1065"/>
        <end position="1074"/>
    </location>
</feature>
<feature type="transmembrane region" description="Helical" evidence="6">
    <location>
        <begin position="109"/>
        <end position="131"/>
    </location>
</feature>
<feature type="compositionally biased region" description="Acidic residues" evidence="5">
    <location>
        <begin position="995"/>
        <end position="1019"/>
    </location>
</feature>
<evidence type="ECO:0000256" key="2">
    <source>
        <dbReference type="ARBA" id="ARBA00022692"/>
    </source>
</evidence>
<gene>
    <name evidence="8" type="ORF">LLEC1_03351</name>
</gene>
<dbReference type="InterPro" id="IPR023408">
    <property type="entry name" value="MscS_beta-dom_sf"/>
</dbReference>
<feature type="compositionally biased region" description="Basic and acidic residues" evidence="5">
    <location>
        <begin position="74"/>
        <end position="86"/>
    </location>
</feature>
<feature type="transmembrane region" description="Helical" evidence="6">
    <location>
        <begin position="199"/>
        <end position="220"/>
    </location>
</feature>
<dbReference type="Pfam" id="PF25886">
    <property type="entry name" value="Msy1"/>
    <property type="match status" value="1"/>
</dbReference>
<keyword evidence="9" id="KW-1185">Reference proteome</keyword>
<keyword evidence="2 6" id="KW-0812">Transmembrane</keyword>